<keyword evidence="1" id="KW-0472">Membrane</keyword>
<dbReference type="AlphaFoldDB" id="A0A3M7QQ57"/>
<name>A0A3M7QQ57_BRAPC</name>
<organism evidence="2 3">
    <name type="scientific">Brachionus plicatilis</name>
    <name type="common">Marine rotifer</name>
    <name type="synonym">Brachionus muelleri</name>
    <dbReference type="NCBI Taxonomy" id="10195"/>
    <lineage>
        <taxon>Eukaryota</taxon>
        <taxon>Metazoa</taxon>
        <taxon>Spiralia</taxon>
        <taxon>Gnathifera</taxon>
        <taxon>Rotifera</taxon>
        <taxon>Eurotatoria</taxon>
        <taxon>Monogononta</taxon>
        <taxon>Pseudotrocha</taxon>
        <taxon>Ploima</taxon>
        <taxon>Brachionidae</taxon>
        <taxon>Brachionus</taxon>
    </lineage>
</organism>
<keyword evidence="3" id="KW-1185">Reference proteome</keyword>
<dbReference type="Proteomes" id="UP000276133">
    <property type="component" value="Unassembled WGS sequence"/>
</dbReference>
<sequence>MFKFNINFHFIIIFKINNFFLAKYSKITIIESERSTFFKGLVLFRQLDIFFLGPPKKNELSDFYISIRVFQGGPFIIVLKRKSSMRILFLAFIPFKLFAAFSQASLNVDPLE</sequence>
<gene>
    <name evidence="2" type="ORF">BpHYR1_020513</name>
</gene>
<evidence type="ECO:0000256" key="1">
    <source>
        <dbReference type="SAM" id="Phobius"/>
    </source>
</evidence>
<keyword evidence="1" id="KW-0812">Transmembrane</keyword>
<protein>
    <submittedName>
        <fullName evidence="2">Uncharacterized protein</fullName>
    </submittedName>
</protein>
<comment type="caution">
    <text evidence="2">The sequence shown here is derived from an EMBL/GenBank/DDBJ whole genome shotgun (WGS) entry which is preliminary data.</text>
</comment>
<accession>A0A3M7QQ57</accession>
<feature type="transmembrane region" description="Helical" evidence="1">
    <location>
        <begin position="87"/>
        <end position="106"/>
    </location>
</feature>
<proteinExistence type="predicted"/>
<evidence type="ECO:0000313" key="2">
    <source>
        <dbReference type="EMBL" id="RNA13088.1"/>
    </source>
</evidence>
<evidence type="ECO:0000313" key="3">
    <source>
        <dbReference type="Proteomes" id="UP000276133"/>
    </source>
</evidence>
<keyword evidence="1" id="KW-1133">Transmembrane helix</keyword>
<reference evidence="2 3" key="1">
    <citation type="journal article" date="2018" name="Sci. Rep.">
        <title>Genomic signatures of local adaptation to the degree of environmental predictability in rotifers.</title>
        <authorList>
            <person name="Franch-Gras L."/>
            <person name="Hahn C."/>
            <person name="Garcia-Roger E.M."/>
            <person name="Carmona M.J."/>
            <person name="Serra M."/>
            <person name="Gomez A."/>
        </authorList>
    </citation>
    <scope>NUCLEOTIDE SEQUENCE [LARGE SCALE GENOMIC DNA]</scope>
    <source>
        <strain evidence="2">HYR1</strain>
    </source>
</reference>
<dbReference type="EMBL" id="REGN01005510">
    <property type="protein sequence ID" value="RNA13088.1"/>
    <property type="molecule type" value="Genomic_DNA"/>
</dbReference>